<dbReference type="HOGENOM" id="CLU_001981_9_6_14"/>
<dbReference type="Gene3D" id="3.30.980.40">
    <property type="match status" value="1"/>
</dbReference>
<keyword evidence="3 5" id="KW-0067">ATP-binding</keyword>
<feature type="region of interest" description="Disordered" evidence="6">
    <location>
        <begin position="392"/>
        <end position="412"/>
    </location>
</feature>
<dbReference type="InterPro" id="IPR018541">
    <property type="entry name" value="Ftsk_gamma"/>
</dbReference>
<name>W6A6L8_9MOLU</name>
<feature type="domain" description="FtsK" evidence="8">
    <location>
        <begin position="642"/>
        <end position="833"/>
    </location>
</feature>
<feature type="binding site" evidence="5">
    <location>
        <begin position="660"/>
        <end position="667"/>
    </location>
    <ligand>
        <name>ATP</name>
        <dbReference type="ChEBI" id="CHEBI:30616"/>
    </ligand>
</feature>
<dbReference type="InterPro" id="IPR027417">
    <property type="entry name" value="P-loop_NTPase"/>
</dbReference>
<dbReference type="PROSITE" id="PS50901">
    <property type="entry name" value="FTSK"/>
    <property type="match status" value="1"/>
</dbReference>
<evidence type="ECO:0000256" key="2">
    <source>
        <dbReference type="ARBA" id="ARBA00022741"/>
    </source>
</evidence>
<gene>
    <name evidence="9" type="primary">ftsK</name>
    <name evidence="9" type="ORF">SCULI_v1c02750</name>
</gene>
<feature type="transmembrane region" description="Helical" evidence="7">
    <location>
        <begin position="34"/>
        <end position="55"/>
    </location>
</feature>
<keyword evidence="10" id="KW-1185">Reference proteome</keyword>
<evidence type="ECO:0000256" key="7">
    <source>
        <dbReference type="SAM" id="Phobius"/>
    </source>
</evidence>
<sequence>MNNFNEFGNGSTDNDSDRTRAMTFQKKQRKPDSISWIVTALVLFFLTVMSLGRITIVGQLLDDIIFTLPFGWFKYFLYLLFFIVDFAIYFGIKFKPKKRFIAMVFVTWIMMCWIMTSILFIVAHLTQAQDLKIENFWSEDILKVSVSSYFEHWKNHSYFGTEDPHWLISSRDSYFTSWAGGGMFGAVLNGIGSYTTIYGSLVLALFFFFINMMWIFTGDPLYLFKPKAKRKGKRLRILSLGSKQNNNLQPKKAGKKRNIFNIIRFDSTKTLDDIDFVHSIRESDITIELPSFSRVNENQVYQPVDQNFYNDDYFVDYQEPSPMFNDLDFAYDKSKNYAIGNRGYSKVDQNINLLEEDNFDQPLEQEFNPQFIPRPLKQEVFEEEIRKGSVSSSESARREFERQTKVTPHGIGGQTEEFLKDFKKAPTEADQITLEDFMNSAISEQESREKQWQKTQTYVSPMEEIRNKRFGNSNGNLPIRNQVTKTIELNTQNSSQKVVFVNKSYVLPTIDILKSDSNSQQEYEKQKQKSKLKAEAINQTFAQFNVNAKVVNMNIGPSVTKFEVQPGPGTKVNNITSLENDLKLALANQNVRIEAPIQGKAAVGIEVPNDEALIVPLRSVINNIPLQKMSSKLLFAIGKTVMGEMLFGELDKAPHLLVAGSTGSGKSVMINGIITSILMRAKPHEVKFLMIDPKQVELSIYSSIPHLLAPVISDMNLANNALKKVINEMERRYILFTNNGVKNIEGYNSKIKDETKRLPFYVIVIDELADLMMTANKKEVEDSIMRLTQMARAAGIHLIVATQRPSTDVLTGVIKSNIPTRIGFSVASGIDSRTILDSIGAEKLIGRGDLLYLPPGSSNLLRAQGAYVSDDEIERIVQHCSSQQQQMFEEEFMRIEEDHSHKTGSGFGRDERYEEIRTYVIEHQKASTSLLQRVFSIGYNRAAKIIDDLEDEGVIGPQSGSKPREVYWKKEEIY</sequence>
<evidence type="ECO:0000256" key="3">
    <source>
        <dbReference type="ARBA" id="ARBA00022840"/>
    </source>
</evidence>
<dbReference type="PANTHER" id="PTHR22683:SF41">
    <property type="entry name" value="DNA TRANSLOCASE FTSK"/>
    <property type="match status" value="1"/>
</dbReference>
<evidence type="ECO:0000256" key="5">
    <source>
        <dbReference type="PROSITE-ProRule" id="PRU00289"/>
    </source>
</evidence>
<reference evidence="9 10" key="1">
    <citation type="journal article" date="2014" name="Genome Biol. Evol.">
        <title>Molecular evolution of the substrate utilization strategies and putative virulence factors in mosquito-associated Spiroplasma species.</title>
        <authorList>
            <person name="Chang T.H."/>
            <person name="Lo W.S."/>
            <person name="Ku C."/>
            <person name="Chen L.L."/>
            <person name="Kuo C.H."/>
        </authorList>
    </citation>
    <scope>NUCLEOTIDE SEQUENCE [LARGE SCALE GENOMIC DNA]</scope>
    <source>
        <strain evidence="9">AES-1</strain>
    </source>
</reference>
<dbReference type="Gene3D" id="3.40.50.300">
    <property type="entry name" value="P-loop containing nucleotide triphosphate hydrolases"/>
    <property type="match status" value="1"/>
</dbReference>
<keyword evidence="7" id="KW-0812">Transmembrane</keyword>
<evidence type="ECO:0000259" key="8">
    <source>
        <dbReference type="PROSITE" id="PS50901"/>
    </source>
</evidence>
<proteinExistence type="inferred from homology"/>
<feature type="region of interest" description="Disordered" evidence="6">
    <location>
        <begin position="1"/>
        <end position="22"/>
    </location>
</feature>
<dbReference type="AlphaFoldDB" id="W6A6L8"/>
<evidence type="ECO:0000313" key="9">
    <source>
        <dbReference type="EMBL" id="AHI52616.1"/>
    </source>
</evidence>
<dbReference type="GO" id="GO:0003677">
    <property type="term" value="F:DNA binding"/>
    <property type="evidence" value="ECO:0007669"/>
    <property type="project" value="UniProtKB-KW"/>
</dbReference>
<dbReference type="SUPFAM" id="SSF46785">
    <property type="entry name" value="Winged helix' DNA-binding domain"/>
    <property type="match status" value="1"/>
</dbReference>
<dbReference type="GO" id="GO:0005524">
    <property type="term" value="F:ATP binding"/>
    <property type="evidence" value="ECO:0007669"/>
    <property type="project" value="UniProtKB-UniRule"/>
</dbReference>
<protein>
    <submittedName>
        <fullName evidence="9">DNA translocase</fullName>
    </submittedName>
</protein>
<dbReference type="Pfam" id="PF01580">
    <property type="entry name" value="FtsK_SpoIIIE"/>
    <property type="match status" value="1"/>
</dbReference>
<dbReference type="InterPro" id="IPR036390">
    <property type="entry name" value="WH_DNA-bd_sf"/>
</dbReference>
<dbReference type="CDD" id="cd01127">
    <property type="entry name" value="TrwB_TraG_TraD_VirD4"/>
    <property type="match status" value="1"/>
</dbReference>
<dbReference type="Pfam" id="PF17854">
    <property type="entry name" value="FtsK_alpha"/>
    <property type="match status" value="1"/>
</dbReference>
<dbReference type="InterPro" id="IPR002543">
    <property type="entry name" value="FtsK_dom"/>
</dbReference>
<accession>W6A6L8</accession>
<keyword evidence="7" id="KW-1133">Transmembrane helix</keyword>
<feature type="compositionally biased region" description="Polar residues" evidence="6">
    <location>
        <begin position="1"/>
        <end position="13"/>
    </location>
</feature>
<keyword evidence="4" id="KW-0238">DNA-binding</keyword>
<dbReference type="Proteomes" id="UP000019267">
    <property type="component" value="Chromosome"/>
</dbReference>
<evidence type="ECO:0000256" key="6">
    <source>
        <dbReference type="SAM" id="MobiDB-lite"/>
    </source>
</evidence>
<dbReference type="EMBL" id="CP006681">
    <property type="protein sequence ID" value="AHI52616.1"/>
    <property type="molecule type" value="Genomic_DNA"/>
</dbReference>
<dbReference type="InterPro" id="IPR036388">
    <property type="entry name" value="WH-like_DNA-bd_sf"/>
</dbReference>
<evidence type="ECO:0000313" key="10">
    <source>
        <dbReference type="Proteomes" id="UP000019267"/>
    </source>
</evidence>
<dbReference type="STRING" id="1276246.SCULI_v1c02750"/>
<evidence type="ECO:0000256" key="4">
    <source>
        <dbReference type="ARBA" id="ARBA00023125"/>
    </source>
</evidence>
<dbReference type="SUPFAM" id="SSF52540">
    <property type="entry name" value="P-loop containing nucleoside triphosphate hydrolases"/>
    <property type="match status" value="1"/>
</dbReference>
<dbReference type="Gene3D" id="1.10.10.10">
    <property type="entry name" value="Winged helix-like DNA-binding domain superfamily/Winged helix DNA-binding domain"/>
    <property type="match status" value="1"/>
</dbReference>
<dbReference type="RefSeq" id="WP_038648009.1">
    <property type="nucleotide sequence ID" value="NZ_CP006681.1"/>
</dbReference>
<dbReference type="SMART" id="SM00843">
    <property type="entry name" value="Ftsk_gamma"/>
    <property type="match status" value="1"/>
</dbReference>
<dbReference type="eggNOG" id="COG1674">
    <property type="taxonomic scope" value="Bacteria"/>
</dbReference>
<feature type="transmembrane region" description="Helical" evidence="7">
    <location>
        <begin position="104"/>
        <end position="125"/>
    </location>
</feature>
<dbReference type="InterPro" id="IPR003593">
    <property type="entry name" value="AAA+_ATPase"/>
</dbReference>
<dbReference type="PANTHER" id="PTHR22683">
    <property type="entry name" value="SPORULATION PROTEIN RELATED"/>
    <property type="match status" value="1"/>
</dbReference>
<keyword evidence="7" id="KW-0472">Membrane</keyword>
<dbReference type="KEGG" id="scq:SCULI_v1c02750"/>
<organism evidence="9 10">
    <name type="scientific">Spiroplasma culicicola AES-1</name>
    <dbReference type="NCBI Taxonomy" id="1276246"/>
    <lineage>
        <taxon>Bacteria</taxon>
        <taxon>Bacillati</taxon>
        <taxon>Mycoplasmatota</taxon>
        <taxon>Mollicutes</taxon>
        <taxon>Entomoplasmatales</taxon>
        <taxon>Spiroplasmataceae</taxon>
        <taxon>Spiroplasma</taxon>
    </lineage>
</organism>
<feature type="transmembrane region" description="Helical" evidence="7">
    <location>
        <begin position="75"/>
        <end position="92"/>
    </location>
</feature>
<dbReference type="SMART" id="SM00382">
    <property type="entry name" value="AAA"/>
    <property type="match status" value="1"/>
</dbReference>
<feature type="compositionally biased region" description="Basic and acidic residues" evidence="6">
    <location>
        <begin position="395"/>
        <end position="404"/>
    </location>
</feature>
<dbReference type="PATRIC" id="fig|1276246.3.peg.274"/>
<dbReference type="Pfam" id="PF09397">
    <property type="entry name" value="FtsK_gamma"/>
    <property type="match status" value="1"/>
</dbReference>
<comment type="similarity">
    <text evidence="1">Belongs to the FtsK/SpoIIIE/SftA family.</text>
</comment>
<evidence type="ECO:0000256" key="1">
    <source>
        <dbReference type="ARBA" id="ARBA00006474"/>
    </source>
</evidence>
<dbReference type="InterPro" id="IPR050206">
    <property type="entry name" value="FtsK/SpoIIIE/SftA"/>
</dbReference>
<keyword evidence="2 5" id="KW-0547">Nucleotide-binding</keyword>
<feature type="transmembrane region" description="Helical" evidence="7">
    <location>
        <begin position="197"/>
        <end position="224"/>
    </location>
</feature>
<dbReference type="InterPro" id="IPR041027">
    <property type="entry name" value="FtsK_alpha"/>
</dbReference>